<dbReference type="Proteomes" id="UP001267878">
    <property type="component" value="Unassembled WGS sequence"/>
</dbReference>
<evidence type="ECO:0000313" key="2">
    <source>
        <dbReference type="EMBL" id="MDR7100107.1"/>
    </source>
</evidence>
<keyword evidence="1" id="KW-1133">Transmembrane helix</keyword>
<proteinExistence type="predicted"/>
<dbReference type="Pfam" id="PF06197">
    <property type="entry name" value="DUF998"/>
    <property type="match status" value="1"/>
</dbReference>
<evidence type="ECO:0000256" key="1">
    <source>
        <dbReference type="SAM" id="Phobius"/>
    </source>
</evidence>
<dbReference type="RefSeq" id="WP_310054690.1">
    <property type="nucleotide sequence ID" value="NZ_JAVDVW010000002.1"/>
</dbReference>
<organism evidence="2 3">
    <name type="scientific">Agrilutibacter niabensis</name>
    <dbReference type="NCBI Taxonomy" id="380628"/>
    <lineage>
        <taxon>Bacteria</taxon>
        <taxon>Pseudomonadati</taxon>
        <taxon>Pseudomonadota</taxon>
        <taxon>Gammaproteobacteria</taxon>
        <taxon>Lysobacterales</taxon>
        <taxon>Lysobacteraceae</taxon>
        <taxon>Agrilutibacter</taxon>
    </lineage>
</organism>
<name>A0ABU1VRK4_9GAMM</name>
<feature type="transmembrane region" description="Helical" evidence="1">
    <location>
        <begin position="201"/>
        <end position="218"/>
    </location>
</feature>
<feature type="transmembrane region" description="Helical" evidence="1">
    <location>
        <begin position="31"/>
        <end position="50"/>
    </location>
</feature>
<reference evidence="2 3" key="1">
    <citation type="submission" date="2023-07" db="EMBL/GenBank/DDBJ databases">
        <title>Sorghum-associated microbial communities from plants grown in Nebraska, USA.</title>
        <authorList>
            <person name="Schachtman D."/>
        </authorList>
    </citation>
    <scope>NUCLEOTIDE SEQUENCE [LARGE SCALE GENOMIC DNA]</scope>
    <source>
        <strain evidence="2 3">BE187</strain>
    </source>
</reference>
<feature type="transmembrane region" description="Helical" evidence="1">
    <location>
        <begin position="76"/>
        <end position="95"/>
    </location>
</feature>
<feature type="transmembrane region" description="Helical" evidence="1">
    <location>
        <begin position="172"/>
        <end position="189"/>
    </location>
</feature>
<keyword evidence="1" id="KW-0472">Membrane</keyword>
<accession>A0ABU1VRK4</accession>
<sequence length="232" mass="25994">MRTHATVDATLRRMRAGSAPLEGVVRHRSGLICFVAVLVFVAICVLAQVLRPDLDWRKDPLSHYLTGHYGGWVRGAYYQLSMALMLLGVGLYAALRPHARRLAPLLLLVVAGIALWFTAISETDLPFLDRDQESDLHQVAALITFVSVTTAMMLQSWRFYYDATWRPHFGRAFPLAVVAFIALVIYANWHGAPVGLRQKTVIALILLWLGHAAWWLRCKQLARLPAAMPPAE</sequence>
<dbReference type="InterPro" id="IPR009339">
    <property type="entry name" value="DUF998"/>
</dbReference>
<evidence type="ECO:0000313" key="3">
    <source>
        <dbReference type="Proteomes" id="UP001267878"/>
    </source>
</evidence>
<keyword evidence="1" id="KW-0812">Transmembrane</keyword>
<feature type="transmembrane region" description="Helical" evidence="1">
    <location>
        <begin position="139"/>
        <end position="160"/>
    </location>
</feature>
<gene>
    <name evidence="2" type="ORF">J2X04_002488</name>
</gene>
<comment type="caution">
    <text evidence="2">The sequence shown here is derived from an EMBL/GenBank/DDBJ whole genome shotgun (WGS) entry which is preliminary data.</text>
</comment>
<keyword evidence="3" id="KW-1185">Reference proteome</keyword>
<dbReference type="EMBL" id="JAVDVW010000002">
    <property type="protein sequence ID" value="MDR7100107.1"/>
    <property type="molecule type" value="Genomic_DNA"/>
</dbReference>
<feature type="transmembrane region" description="Helical" evidence="1">
    <location>
        <begin position="102"/>
        <end position="119"/>
    </location>
</feature>
<protein>
    <submittedName>
        <fullName evidence="2">Membrane protein</fullName>
    </submittedName>
</protein>